<dbReference type="RefSeq" id="WP_013181908.1">
    <property type="nucleotide sequence ID" value="NC_014225.1"/>
</dbReference>
<name>D6YVN1_WADCW</name>
<dbReference type="Proteomes" id="UP000001505">
    <property type="component" value="Chromosome"/>
</dbReference>
<gene>
    <name evidence="1" type="ordered locus">wcw_0826</name>
</gene>
<protein>
    <submittedName>
        <fullName evidence="1">Uncharacterized protein</fullName>
    </submittedName>
</protein>
<evidence type="ECO:0000313" key="2">
    <source>
        <dbReference type="Proteomes" id="UP000001505"/>
    </source>
</evidence>
<dbReference type="EMBL" id="CP001928">
    <property type="protein sequence ID" value="ADI38192.1"/>
    <property type="molecule type" value="Genomic_DNA"/>
</dbReference>
<accession>D6YVN1</accession>
<keyword evidence="2" id="KW-1185">Reference proteome</keyword>
<sequence>MFRMILVAFTFLFAFGLEGVTCAGYSDFGASYIWFNVPETNAIVRGTGEEVTTLSPRGGIDTDECGWGVMAALGFQWSGCSMGELRGFYSQNEEGSDSTTALSSNSLLFYEITGNGNFYTTAADYGVSALELKIYGGDAVFICDFFCTDCNRISWAAGLSYKRLEQNHRFYGTFQGAKVTNFSVEDELSTDYVGLALGIRGEAFFTSCMAFFLSGDLDFYYANDCLTSNQIVSASNDFTMDLSHDEFAIYGEGKMGMMFINGCFTLGVHGFYGAFSYAPQVVYPLSADAGAVHLACDTLTRYGAELTVGLRF</sequence>
<proteinExistence type="predicted"/>
<reference evidence="1 2" key="1">
    <citation type="journal article" date="2010" name="PLoS ONE">
        <title>The Waddlia genome: a window into chlamydial biology.</title>
        <authorList>
            <person name="Bertelli C."/>
            <person name="Collyn F."/>
            <person name="Croxatto A."/>
            <person name="Ruckert C."/>
            <person name="Polkinghorne A."/>
            <person name="Kebbi-Beghdadi C."/>
            <person name="Goesmann A."/>
            <person name="Vaughan L."/>
            <person name="Greub G."/>
        </authorList>
    </citation>
    <scope>NUCLEOTIDE SEQUENCE [LARGE SCALE GENOMIC DNA]</scope>
    <source>
        <strain evidence="2">ATCC VR-1470 / WSU 86-1044</strain>
    </source>
</reference>
<dbReference type="AlphaFoldDB" id="D6YVN1"/>
<dbReference type="KEGG" id="wch:wcw_0826"/>
<organism evidence="1 2">
    <name type="scientific">Waddlia chondrophila (strain ATCC VR-1470 / WSU 86-1044)</name>
    <dbReference type="NCBI Taxonomy" id="716544"/>
    <lineage>
        <taxon>Bacteria</taxon>
        <taxon>Pseudomonadati</taxon>
        <taxon>Chlamydiota</taxon>
        <taxon>Chlamydiia</taxon>
        <taxon>Parachlamydiales</taxon>
        <taxon>Waddliaceae</taxon>
        <taxon>Waddlia</taxon>
    </lineage>
</organism>
<evidence type="ECO:0000313" key="1">
    <source>
        <dbReference type="EMBL" id="ADI38192.1"/>
    </source>
</evidence>
<dbReference type="HOGENOM" id="CLU_891232_0_0_0"/>